<dbReference type="Proteomes" id="UP000005222">
    <property type="component" value="Chromosome A"/>
</dbReference>
<evidence type="ECO:0000256" key="11">
    <source>
        <dbReference type="ARBA" id="ARBA00022833"/>
    </source>
</evidence>
<comment type="catalytic activity">
    <reaction evidence="1 15">
        <text>S-ubiquitinyl-[E2 ubiquitin-conjugating enzyme]-L-cysteine + [acceptor protein]-L-lysine = [E2 ubiquitin-conjugating enzyme]-L-cysteine + N(6)-ubiquitinyl-[acceptor protein]-L-lysine.</text>
        <dbReference type="EC" id="2.3.2.27"/>
    </reaction>
</comment>
<dbReference type="InterPro" id="IPR036388">
    <property type="entry name" value="WH-like_DNA-bd_sf"/>
</dbReference>
<evidence type="ECO:0000256" key="10">
    <source>
        <dbReference type="ARBA" id="ARBA00022786"/>
    </source>
</evidence>
<dbReference type="Pfam" id="PF07574">
    <property type="entry name" value="SMC_Nse1"/>
    <property type="match status" value="1"/>
</dbReference>
<evidence type="ECO:0000256" key="2">
    <source>
        <dbReference type="ARBA" id="ARBA00004123"/>
    </source>
</evidence>
<feature type="domain" description="Non-structural maintenance of chromosomes element 1 RING C4HC3-type" evidence="16">
    <location>
        <begin position="212"/>
        <end position="254"/>
    </location>
</feature>
<dbReference type="eggNOG" id="KOG4718">
    <property type="taxonomic scope" value="Eukaryota"/>
</dbReference>
<sequence>MEEEQHESSLKESHKVLLTYIRSVCVLDQGTLCKRFAKILRRLEPETFNNDMESDNQSEAIAGMLEQYITSINDNIQDDGFKINKIRHQVSGAMLYVYVNTWIDEVAKANSDFSASQISALKCLIDDVVGSGDNLEFSVSIVDAQQRIATETNKGIREASIELSGLVDQQWFGLTSESRVILSPRLLCELRPYLIDRYGISTNDSEGSLLQCLQCSDILTIGQKCPRTTCPVAFHSKCLNVYRRSANSEGRCPNYSNCGCTLFSEQDPEENYLTRVGVPEGTVLD</sequence>
<accession>G8YUJ4</accession>
<dbReference type="PANTHER" id="PTHR20973">
    <property type="entry name" value="NON-SMC ELEMENT 1-RELATED"/>
    <property type="match status" value="1"/>
</dbReference>
<dbReference type="Gene3D" id="3.30.40.10">
    <property type="entry name" value="Zinc/RING finger domain, C3HC4 (zinc finger)"/>
    <property type="match status" value="1"/>
</dbReference>
<evidence type="ECO:0000256" key="8">
    <source>
        <dbReference type="ARBA" id="ARBA00022763"/>
    </source>
</evidence>
<keyword evidence="10 15" id="KW-0833">Ubl conjugation pathway</keyword>
<comment type="subunit">
    <text evidence="15">Component of the Smc5-Smc6 complex.</text>
</comment>
<dbReference type="AlphaFoldDB" id="G8YUJ4"/>
<dbReference type="EC" id="2.3.2.27" evidence="4 15"/>
<dbReference type="PANTHER" id="PTHR20973:SF0">
    <property type="entry name" value="NON-STRUCTURAL MAINTENANCE OF CHROMOSOMES ELEMENT 1 HOMOLOG"/>
    <property type="match status" value="1"/>
</dbReference>
<dbReference type="EMBL" id="FO082059">
    <property type="protein sequence ID" value="CCE72527.1"/>
    <property type="molecule type" value="Genomic_DNA"/>
</dbReference>
<evidence type="ECO:0000313" key="17">
    <source>
        <dbReference type="EMBL" id="CCE72527.1"/>
    </source>
</evidence>
<dbReference type="InterPro" id="IPR014857">
    <property type="entry name" value="Nse1_RING_C4HC3-type"/>
</dbReference>
<keyword evidence="12 15" id="KW-0233">DNA recombination</keyword>
<evidence type="ECO:0000256" key="15">
    <source>
        <dbReference type="RuleBase" id="RU368018"/>
    </source>
</evidence>
<evidence type="ECO:0000256" key="6">
    <source>
        <dbReference type="ARBA" id="ARBA00022679"/>
    </source>
</evidence>
<evidence type="ECO:0000256" key="12">
    <source>
        <dbReference type="ARBA" id="ARBA00023172"/>
    </source>
</evidence>
<evidence type="ECO:0000256" key="3">
    <source>
        <dbReference type="ARBA" id="ARBA00010258"/>
    </source>
</evidence>
<keyword evidence="13 15" id="KW-0234">DNA repair</keyword>
<comment type="similarity">
    <text evidence="3 15">Belongs to the NSE1 family.</text>
</comment>
<evidence type="ECO:0000256" key="14">
    <source>
        <dbReference type="ARBA" id="ARBA00023242"/>
    </source>
</evidence>
<evidence type="ECO:0000256" key="4">
    <source>
        <dbReference type="ARBA" id="ARBA00012483"/>
    </source>
</evidence>
<dbReference type="OMA" id="RCPNYSN"/>
<keyword evidence="7 15" id="KW-0479">Metal-binding</keyword>
<evidence type="ECO:0000256" key="9">
    <source>
        <dbReference type="ARBA" id="ARBA00022771"/>
    </source>
</evidence>
<evidence type="ECO:0000256" key="1">
    <source>
        <dbReference type="ARBA" id="ARBA00000900"/>
    </source>
</evidence>
<keyword evidence="11 15" id="KW-0862">Zinc</keyword>
<keyword evidence="8 15" id="KW-0227">DNA damage</keyword>
<dbReference type="Pfam" id="PF08746">
    <property type="entry name" value="zf-RING-like"/>
    <property type="match status" value="1"/>
</dbReference>
<proteinExistence type="inferred from homology"/>
<dbReference type="GO" id="GO:0061630">
    <property type="term" value="F:ubiquitin protein ligase activity"/>
    <property type="evidence" value="ECO:0007669"/>
    <property type="project" value="UniProtKB-EC"/>
</dbReference>
<comment type="function">
    <text evidence="15">Acts in a DNA repair pathway for removal of UV-induced DNA damage that is distinct from classical nucleotide excision repair and in repair of ionizing radiation damage. Functions in homologous recombination repair of DNA double strand breaks and in recovery of stalled replication forks.</text>
</comment>
<name>G8YUJ4_PICSO</name>
<dbReference type="STRING" id="559304.G8YUJ4"/>
<keyword evidence="18" id="KW-1185">Reference proteome</keyword>
<dbReference type="HOGENOM" id="CLU_045153_4_0_1"/>
<dbReference type="OrthoDB" id="185455at2759"/>
<evidence type="ECO:0000256" key="7">
    <source>
        <dbReference type="ARBA" id="ARBA00022723"/>
    </source>
</evidence>
<dbReference type="InterPro" id="IPR013083">
    <property type="entry name" value="Znf_RING/FYVE/PHD"/>
</dbReference>
<comment type="subcellular location">
    <subcellularLocation>
        <location evidence="2 15">Nucleus</location>
    </subcellularLocation>
</comment>
<dbReference type="Gene3D" id="3.90.1150.220">
    <property type="match status" value="1"/>
</dbReference>
<protein>
    <recommendedName>
        <fullName evidence="5 15">Non-structural maintenance of chromosomes element 1 homolog</fullName>
        <ecNumber evidence="4 15">2.3.2.27</ecNumber>
    </recommendedName>
</protein>
<evidence type="ECO:0000256" key="5">
    <source>
        <dbReference type="ARBA" id="ARBA00019422"/>
    </source>
</evidence>
<gene>
    <name evidence="17" type="primary">Piso0_000109</name>
    <name evidence="17" type="ORF">GNLVRS01_PISO0A02200g</name>
</gene>
<dbReference type="FunCoup" id="G8YUJ4">
    <property type="interactions" value="241"/>
</dbReference>
<dbReference type="GO" id="GO:0008270">
    <property type="term" value="F:zinc ion binding"/>
    <property type="evidence" value="ECO:0007669"/>
    <property type="project" value="UniProtKB-KW"/>
</dbReference>
<dbReference type="GO" id="GO:0030915">
    <property type="term" value="C:Smc5-Smc6 complex"/>
    <property type="evidence" value="ECO:0007669"/>
    <property type="project" value="UniProtKB-UniRule"/>
</dbReference>
<reference evidence="17 18" key="1">
    <citation type="journal article" date="2012" name="G3 (Bethesda)">
        <title>Pichia sorbitophila, an interspecies yeast hybrid reveals early steps of genome resolution following polyploidization.</title>
        <authorList>
            <person name="Leh Louis V."/>
            <person name="Despons L."/>
            <person name="Friedrich A."/>
            <person name="Martin T."/>
            <person name="Durrens P."/>
            <person name="Casaregola S."/>
            <person name="Neuveglise C."/>
            <person name="Fairhead C."/>
            <person name="Marck C."/>
            <person name="Cruz J.A."/>
            <person name="Straub M.L."/>
            <person name="Kugler V."/>
            <person name="Sacerdot C."/>
            <person name="Uzunov Z."/>
            <person name="Thierry A."/>
            <person name="Weiss S."/>
            <person name="Bleykasten C."/>
            <person name="De Montigny J."/>
            <person name="Jacques N."/>
            <person name="Jung P."/>
            <person name="Lemaire M."/>
            <person name="Mallet S."/>
            <person name="Morel G."/>
            <person name="Richard G.F."/>
            <person name="Sarkar A."/>
            <person name="Savel G."/>
            <person name="Schacherer J."/>
            <person name="Seret M.L."/>
            <person name="Talla E."/>
            <person name="Samson G."/>
            <person name="Jubin C."/>
            <person name="Poulain J."/>
            <person name="Vacherie B."/>
            <person name="Barbe V."/>
            <person name="Pelletier E."/>
            <person name="Sherman D.J."/>
            <person name="Westhof E."/>
            <person name="Weissenbach J."/>
            <person name="Baret P.V."/>
            <person name="Wincker P."/>
            <person name="Gaillardin C."/>
            <person name="Dujon B."/>
            <person name="Souciet J.L."/>
        </authorList>
    </citation>
    <scope>NUCLEOTIDE SEQUENCE [LARGE SCALE GENOMIC DNA]</scope>
    <source>
        <strain evidence="18">ATCC MYA-4447 / BCRC 22081 / CBS 7064 / NBRC 10061 / NRRL Y-12695</strain>
    </source>
</reference>
<keyword evidence="9 15" id="KW-0863">Zinc-finger</keyword>
<evidence type="ECO:0000259" key="16">
    <source>
        <dbReference type="Pfam" id="PF08746"/>
    </source>
</evidence>
<dbReference type="Gene3D" id="1.10.10.10">
    <property type="entry name" value="Winged helix-like DNA-binding domain superfamily/Winged helix DNA-binding domain"/>
    <property type="match status" value="1"/>
</dbReference>
<evidence type="ECO:0000313" key="18">
    <source>
        <dbReference type="Proteomes" id="UP000005222"/>
    </source>
</evidence>
<keyword evidence="14 15" id="KW-0539">Nucleus</keyword>
<dbReference type="GO" id="GO:0000724">
    <property type="term" value="P:double-strand break repair via homologous recombination"/>
    <property type="evidence" value="ECO:0007669"/>
    <property type="project" value="TreeGrafter"/>
</dbReference>
<keyword evidence="6 15" id="KW-0808">Transferase</keyword>
<dbReference type="InParanoid" id="G8YUJ4"/>
<dbReference type="GO" id="GO:0005634">
    <property type="term" value="C:nucleus"/>
    <property type="evidence" value="ECO:0007669"/>
    <property type="project" value="UniProtKB-SubCell"/>
</dbReference>
<organism evidence="17 18">
    <name type="scientific">Pichia sorbitophila (strain ATCC MYA-4447 / BCRC 22081 / CBS 7064 / NBRC 10061 / NRRL Y-12695)</name>
    <name type="common">Hybrid yeast</name>
    <dbReference type="NCBI Taxonomy" id="559304"/>
    <lineage>
        <taxon>Eukaryota</taxon>
        <taxon>Fungi</taxon>
        <taxon>Dikarya</taxon>
        <taxon>Ascomycota</taxon>
        <taxon>Saccharomycotina</taxon>
        <taxon>Pichiomycetes</taxon>
        <taxon>Debaryomycetaceae</taxon>
        <taxon>Millerozyma</taxon>
    </lineage>
</organism>
<dbReference type="InterPro" id="IPR011513">
    <property type="entry name" value="Nse1"/>
</dbReference>
<evidence type="ECO:0000256" key="13">
    <source>
        <dbReference type="ARBA" id="ARBA00023204"/>
    </source>
</evidence>